<keyword evidence="3" id="KW-0862">Zinc</keyword>
<evidence type="ECO:0000256" key="3">
    <source>
        <dbReference type="ARBA" id="ARBA00022833"/>
    </source>
</evidence>
<protein>
    <submittedName>
        <fullName evidence="7">Transcriptional regulator, TraR/DksA family</fullName>
    </submittedName>
</protein>
<evidence type="ECO:0000256" key="5">
    <source>
        <dbReference type="SAM" id="MobiDB-lite"/>
    </source>
</evidence>
<evidence type="ECO:0000256" key="4">
    <source>
        <dbReference type="PROSITE-ProRule" id="PRU00510"/>
    </source>
</evidence>
<evidence type="ECO:0000256" key="2">
    <source>
        <dbReference type="ARBA" id="ARBA00022771"/>
    </source>
</evidence>
<proteinExistence type="predicted"/>
<reference evidence="8" key="1">
    <citation type="submission" date="2016-10" db="EMBL/GenBank/DDBJ databases">
        <authorList>
            <person name="Varghese N."/>
            <person name="Submissions S."/>
        </authorList>
    </citation>
    <scope>NUCLEOTIDE SEQUENCE [LARGE SCALE GENOMIC DNA]</scope>
    <source>
        <strain evidence="8">DSM 11706</strain>
    </source>
</reference>
<dbReference type="OrthoDB" id="9811543at2"/>
<keyword evidence="8" id="KW-1185">Reference proteome</keyword>
<keyword evidence="2" id="KW-0863">Zinc-finger</keyword>
<dbReference type="PANTHER" id="PTHR33823">
    <property type="entry name" value="RNA POLYMERASE-BINDING TRANSCRIPTION FACTOR DKSA-RELATED"/>
    <property type="match status" value="1"/>
</dbReference>
<organism evidence="7 8">
    <name type="scientific">Psychrobacillus psychrotolerans</name>
    <dbReference type="NCBI Taxonomy" id="126156"/>
    <lineage>
        <taxon>Bacteria</taxon>
        <taxon>Bacillati</taxon>
        <taxon>Bacillota</taxon>
        <taxon>Bacilli</taxon>
        <taxon>Bacillales</taxon>
        <taxon>Bacillaceae</taxon>
        <taxon>Psychrobacillus</taxon>
    </lineage>
</organism>
<dbReference type="InterPro" id="IPR000962">
    <property type="entry name" value="Znf_DskA_TraR"/>
</dbReference>
<feature type="compositionally biased region" description="Basic and acidic residues" evidence="5">
    <location>
        <begin position="15"/>
        <end position="25"/>
    </location>
</feature>
<accession>A0A1I5ZKM4</accession>
<dbReference type="Gene3D" id="1.20.120.910">
    <property type="entry name" value="DksA, coiled-coil domain"/>
    <property type="match status" value="1"/>
</dbReference>
<dbReference type="Proteomes" id="UP000198734">
    <property type="component" value="Unassembled WGS sequence"/>
</dbReference>
<dbReference type="RefSeq" id="WP_093537473.1">
    <property type="nucleotide sequence ID" value="NZ_FOXU01000005.1"/>
</dbReference>
<name>A0A1I5ZKM4_9BACI</name>
<dbReference type="InterPro" id="IPR037187">
    <property type="entry name" value="DnaK_N"/>
</dbReference>
<dbReference type="SUPFAM" id="SSF109635">
    <property type="entry name" value="DnaK suppressor protein DksA, alpha-hairpin domain"/>
    <property type="match status" value="1"/>
</dbReference>
<evidence type="ECO:0000313" key="7">
    <source>
        <dbReference type="EMBL" id="SFQ57008.1"/>
    </source>
</evidence>
<feature type="zinc finger region" description="dksA C4-type" evidence="4">
    <location>
        <begin position="82"/>
        <end position="106"/>
    </location>
</feature>
<dbReference type="Pfam" id="PF01258">
    <property type="entry name" value="zf-dskA_traR"/>
    <property type="match status" value="1"/>
</dbReference>
<keyword evidence="1" id="KW-0479">Metal-binding</keyword>
<sequence>MTKYDKLKNTLEKRFKELEHQKQNEEEFETTELSNYDNHPADNATDLTDQHTRLALNRHFDEEMVDIEKALAAIEEGTYGKCTECGEEIPLARLEAVPTALTCVEHAHQQVNEDIRPVEESILNSTTDQPVEDEDDRLRDYSNSFEVLEEVGSSDTPQDKQ</sequence>
<gene>
    <name evidence="7" type="ORF">SAMN05421670_2771</name>
</gene>
<feature type="region of interest" description="Disordered" evidence="5">
    <location>
        <begin position="121"/>
        <end position="161"/>
    </location>
</feature>
<dbReference type="STRING" id="126156.SAMN05421670_2771"/>
<dbReference type="GO" id="GO:0008270">
    <property type="term" value="F:zinc ion binding"/>
    <property type="evidence" value="ECO:0007669"/>
    <property type="project" value="UniProtKB-KW"/>
</dbReference>
<feature type="region of interest" description="Disordered" evidence="5">
    <location>
        <begin position="15"/>
        <end position="45"/>
    </location>
</feature>
<dbReference type="SUPFAM" id="SSF57716">
    <property type="entry name" value="Glucocorticoid receptor-like (DNA-binding domain)"/>
    <property type="match status" value="1"/>
</dbReference>
<evidence type="ECO:0000259" key="6">
    <source>
        <dbReference type="Pfam" id="PF01258"/>
    </source>
</evidence>
<evidence type="ECO:0000313" key="8">
    <source>
        <dbReference type="Proteomes" id="UP000198734"/>
    </source>
</evidence>
<evidence type="ECO:0000256" key="1">
    <source>
        <dbReference type="ARBA" id="ARBA00022723"/>
    </source>
</evidence>
<dbReference type="EMBL" id="FOXU01000005">
    <property type="protein sequence ID" value="SFQ57008.1"/>
    <property type="molecule type" value="Genomic_DNA"/>
</dbReference>
<feature type="domain" description="Zinc finger DksA/TraR C4-type" evidence="6">
    <location>
        <begin position="77"/>
        <end position="105"/>
    </location>
</feature>
<dbReference type="PANTHER" id="PTHR33823:SF4">
    <property type="entry name" value="GENERAL STRESS PROTEIN 16O"/>
    <property type="match status" value="1"/>
</dbReference>
<dbReference type="PROSITE" id="PS51128">
    <property type="entry name" value="ZF_DKSA_2"/>
    <property type="match status" value="1"/>
</dbReference>
<dbReference type="AlphaFoldDB" id="A0A1I5ZKM4"/>